<dbReference type="AlphaFoldDB" id="A0A2V1GZE9"/>
<dbReference type="Proteomes" id="UP000244906">
    <property type="component" value="Unassembled WGS sequence"/>
</dbReference>
<dbReference type="Gene3D" id="1.10.10.1100">
    <property type="entry name" value="BFD-like [2Fe-2S]-binding domain"/>
    <property type="match status" value="1"/>
</dbReference>
<proteinExistence type="predicted"/>
<keyword evidence="2" id="KW-1185">Reference proteome</keyword>
<gene>
    <name evidence="1" type="ORF">DC094_13245</name>
</gene>
<sequence>MSKESDLVCYCFNYTRKQIEDDYINNKRSTILETIVLKMKSIGCNCAEKNPSSH</sequence>
<protein>
    <submittedName>
        <fullName evidence="1">BFD-like (2Fe-2S) protein</fullName>
    </submittedName>
</protein>
<reference evidence="1 2" key="1">
    <citation type="submission" date="2018-04" db="EMBL/GenBank/DDBJ databases">
        <title>Thalassorhabdus spongiae gen. nov., sp. nov., isolated from a marine sponge in South-West Iceland.</title>
        <authorList>
            <person name="Knobloch S."/>
            <person name="Daussin A."/>
            <person name="Johannsson R."/>
            <person name="Marteinsson V.T."/>
        </authorList>
    </citation>
    <scope>NUCLEOTIDE SEQUENCE [LARGE SCALE GENOMIC DNA]</scope>
    <source>
        <strain evidence="1 2">Hp12</strain>
    </source>
</reference>
<dbReference type="EMBL" id="QDDL01000005">
    <property type="protein sequence ID" value="PVZ68436.1"/>
    <property type="molecule type" value="Genomic_DNA"/>
</dbReference>
<name>A0A2V1GZE9_9GAMM</name>
<evidence type="ECO:0000313" key="2">
    <source>
        <dbReference type="Proteomes" id="UP000244906"/>
    </source>
</evidence>
<accession>A0A2V1GZE9</accession>
<evidence type="ECO:0000313" key="1">
    <source>
        <dbReference type="EMBL" id="PVZ68436.1"/>
    </source>
</evidence>
<comment type="caution">
    <text evidence="1">The sequence shown here is derived from an EMBL/GenBank/DDBJ whole genome shotgun (WGS) entry which is preliminary data.</text>
</comment>
<dbReference type="InterPro" id="IPR041854">
    <property type="entry name" value="BFD-like_2Fe2S-bd_dom_sf"/>
</dbReference>
<organism evidence="1 2">
    <name type="scientific">Pelagibaculum spongiae</name>
    <dbReference type="NCBI Taxonomy" id="2080658"/>
    <lineage>
        <taxon>Bacteria</taxon>
        <taxon>Pseudomonadati</taxon>
        <taxon>Pseudomonadota</taxon>
        <taxon>Gammaproteobacteria</taxon>
        <taxon>Oceanospirillales</taxon>
        <taxon>Pelagibaculum</taxon>
    </lineage>
</organism>